<dbReference type="InterPro" id="IPR011990">
    <property type="entry name" value="TPR-like_helical_dom_sf"/>
</dbReference>
<organism evidence="2 3">
    <name type="scientific">Alteromonas aquimaris</name>
    <dbReference type="NCBI Taxonomy" id="2998417"/>
    <lineage>
        <taxon>Bacteria</taxon>
        <taxon>Pseudomonadati</taxon>
        <taxon>Pseudomonadota</taxon>
        <taxon>Gammaproteobacteria</taxon>
        <taxon>Alteromonadales</taxon>
        <taxon>Alteromonadaceae</taxon>
        <taxon>Alteromonas/Salinimonas group</taxon>
        <taxon>Alteromonas</taxon>
    </lineage>
</organism>
<sequence length="210" mass="23660">MALKKLYLSILTLFSLALPNAVSAQDIKAVQLYTQDELLKMIAENSHLTRVVEDRCQLVQDIEARAEVLKVPAYQFLWGDMLAWGVCIDADPKRGIDFMAAAAKQGLPEALEQLGRYYAKGTLVQEDKSRAVVYLREAAALGNLKAQIQLAELFIDGHGSPYDYEEAYHWLYNAVTDDKKVHVRIASYLQALEKLMHPKAIRAARRPLDN</sequence>
<feature type="signal peptide" evidence="1">
    <location>
        <begin position="1"/>
        <end position="24"/>
    </location>
</feature>
<dbReference type="Proteomes" id="UP001142810">
    <property type="component" value="Unassembled WGS sequence"/>
</dbReference>
<proteinExistence type="predicted"/>
<dbReference type="Pfam" id="PF08238">
    <property type="entry name" value="Sel1"/>
    <property type="match status" value="3"/>
</dbReference>
<dbReference type="SMART" id="SM00671">
    <property type="entry name" value="SEL1"/>
    <property type="match status" value="3"/>
</dbReference>
<evidence type="ECO:0000256" key="1">
    <source>
        <dbReference type="SAM" id="SignalP"/>
    </source>
</evidence>
<keyword evidence="3" id="KW-1185">Reference proteome</keyword>
<accession>A0ABT3P5I1</accession>
<dbReference type="SUPFAM" id="SSF81901">
    <property type="entry name" value="HCP-like"/>
    <property type="match status" value="1"/>
</dbReference>
<comment type="caution">
    <text evidence="2">The sequence shown here is derived from an EMBL/GenBank/DDBJ whole genome shotgun (WGS) entry which is preliminary data.</text>
</comment>
<keyword evidence="1" id="KW-0732">Signal</keyword>
<feature type="chain" id="PRO_5045485288" evidence="1">
    <location>
        <begin position="25"/>
        <end position="210"/>
    </location>
</feature>
<evidence type="ECO:0000313" key="3">
    <source>
        <dbReference type="Proteomes" id="UP001142810"/>
    </source>
</evidence>
<dbReference type="Gene3D" id="1.25.40.10">
    <property type="entry name" value="Tetratricopeptide repeat domain"/>
    <property type="match status" value="1"/>
</dbReference>
<dbReference type="RefSeq" id="WP_265616729.1">
    <property type="nucleotide sequence ID" value="NZ_JAPFRD010000006.1"/>
</dbReference>
<dbReference type="InterPro" id="IPR052945">
    <property type="entry name" value="Mitotic_Regulator"/>
</dbReference>
<dbReference type="PANTHER" id="PTHR43628">
    <property type="entry name" value="ACTIVATOR OF C KINASE PROTEIN 1-RELATED"/>
    <property type="match status" value="1"/>
</dbReference>
<evidence type="ECO:0000313" key="2">
    <source>
        <dbReference type="EMBL" id="MCW8108026.1"/>
    </source>
</evidence>
<dbReference type="EMBL" id="JAPFRD010000006">
    <property type="protein sequence ID" value="MCW8108026.1"/>
    <property type="molecule type" value="Genomic_DNA"/>
</dbReference>
<reference evidence="2" key="1">
    <citation type="submission" date="2022-11" db="EMBL/GenBank/DDBJ databases">
        <title>Alteromonas sp. nov., isolated from sea water of the Qingdao.</title>
        <authorList>
            <person name="Wang Q."/>
        </authorList>
    </citation>
    <scope>NUCLEOTIDE SEQUENCE</scope>
    <source>
        <strain evidence="2">ASW11-7</strain>
    </source>
</reference>
<dbReference type="PANTHER" id="PTHR43628:SF1">
    <property type="entry name" value="CHITIN SYNTHASE REGULATORY FACTOR 2-RELATED"/>
    <property type="match status" value="1"/>
</dbReference>
<dbReference type="InterPro" id="IPR006597">
    <property type="entry name" value="Sel1-like"/>
</dbReference>
<name>A0ABT3P5I1_9ALTE</name>
<gene>
    <name evidence="2" type="ORF">OPS25_05900</name>
</gene>
<protein>
    <submittedName>
        <fullName evidence="2">Sel1 repeat family protein</fullName>
    </submittedName>
</protein>